<sequence length="446" mass="50202">MIIRDGGYWLFLPKPWRVRKIVRGIDRRDFVHKSKSLENILDSKFREKNRRISKIDHTRGQSLFVLPKVLSRGIHLWPEYESRLQRWLKNKKSRKLSTSFTSKHDGSRGSNSSSRRESLDQSSFYEEDPIRGFYTIWNFNSVKVPKNKLETTEKIYACIESISKSERVERQMSKPPRGGVSGLIEDPSCLSAKGRDTLQRWSRLASHYEAGQESGEDEDPIEMWNRAVETSILRNNSSCMSSASSALSQTTRSDIQSPKGDSNGKGLRAAATVSSAEVSYKERKTVIESAAAKSDSSPPKATLTVEKDSEKKVTPLLKKKQGCENRPTPYRPEAADEVAELRRKSGRIFALKSTENTPDRRAKEMRTPDSQKTSTPYSLRKRTFETPEASRLSGSASKIPSTKKTKKVSGNTPKNVRSASSSKSSTRREVSSAPQTPVSNTSCHVF</sequence>
<gene>
    <name evidence="2" type="ORF">CYNAS_LOCUS17053</name>
</gene>
<feature type="region of interest" description="Disordered" evidence="1">
    <location>
        <begin position="167"/>
        <end position="186"/>
    </location>
</feature>
<feature type="compositionally biased region" description="Low complexity" evidence="1">
    <location>
        <begin position="289"/>
        <end position="301"/>
    </location>
</feature>
<accession>A0AA36H794</accession>
<reference evidence="2" key="1">
    <citation type="submission" date="2023-07" db="EMBL/GenBank/DDBJ databases">
        <authorList>
            <consortium name="CYATHOMIX"/>
        </authorList>
    </citation>
    <scope>NUCLEOTIDE SEQUENCE</scope>
    <source>
        <strain evidence="2">N/A</strain>
    </source>
</reference>
<evidence type="ECO:0000313" key="3">
    <source>
        <dbReference type="Proteomes" id="UP001176961"/>
    </source>
</evidence>
<feature type="compositionally biased region" description="Basic and acidic residues" evidence="1">
    <location>
        <begin position="357"/>
        <end position="369"/>
    </location>
</feature>
<proteinExistence type="predicted"/>
<feature type="compositionally biased region" description="Low complexity" evidence="1">
    <location>
        <begin position="243"/>
        <end position="253"/>
    </location>
</feature>
<feature type="region of interest" description="Disordered" evidence="1">
    <location>
        <begin position="289"/>
        <end position="446"/>
    </location>
</feature>
<feature type="region of interest" description="Disordered" evidence="1">
    <location>
        <begin position="243"/>
        <end position="268"/>
    </location>
</feature>
<feature type="region of interest" description="Disordered" evidence="1">
    <location>
        <begin position="98"/>
        <end position="121"/>
    </location>
</feature>
<organism evidence="2 3">
    <name type="scientific">Cylicocyclus nassatus</name>
    <name type="common">Nematode worm</name>
    <dbReference type="NCBI Taxonomy" id="53992"/>
    <lineage>
        <taxon>Eukaryota</taxon>
        <taxon>Metazoa</taxon>
        <taxon>Ecdysozoa</taxon>
        <taxon>Nematoda</taxon>
        <taxon>Chromadorea</taxon>
        <taxon>Rhabditida</taxon>
        <taxon>Rhabditina</taxon>
        <taxon>Rhabditomorpha</taxon>
        <taxon>Strongyloidea</taxon>
        <taxon>Strongylidae</taxon>
        <taxon>Cylicocyclus</taxon>
    </lineage>
</organism>
<protein>
    <submittedName>
        <fullName evidence="2">Uncharacterized protein</fullName>
    </submittedName>
</protein>
<feature type="compositionally biased region" description="Polar residues" evidence="1">
    <location>
        <begin position="433"/>
        <end position="446"/>
    </location>
</feature>
<evidence type="ECO:0000256" key="1">
    <source>
        <dbReference type="SAM" id="MobiDB-lite"/>
    </source>
</evidence>
<name>A0AA36H794_CYLNA</name>
<comment type="caution">
    <text evidence="2">The sequence shown here is derived from an EMBL/GenBank/DDBJ whole genome shotgun (WGS) entry which is preliminary data.</text>
</comment>
<evidence type="ECO:0000313" key="2">
    <source>
        <dbReference type="EMBL" id="CAJ0605070.1"/>
    </source>
</evidence>
<dbReference type="Proteomes" id="UP001176961">
    <property type="component" value="Unassembled WGS sequence"/>
</dbReference>
<keyword evidence="3" id="KW-1185">Reference proteome</keyword>
<dbReference type="AlphaFoldDB" id="A0AA36H794"/>
<dbReference type="EMBL" id="CATQJL010000316">
    <property type="protein sequence ID" value="CAJ0605070.1"/>
    <property type="molecule type" value="Genomic_DNA"/>
</dbReference>